<dbReference type="STRING" id="5865.A7ASK5"/>
<evidence type="ECO:0000256" key="1">
    <source>
        <dbReference type="ARBA" id="ARBA00004477"/>
    </source>
</evidence>
<dbReference type="GO" id="GO:0000139">
    <property type="term" value="C:Golgi membrane"/>
    <property type="evidence" value="ECO:0007669"/>
    <property type="project" value="TreeGrafter"/>
</dbReference>
<feature type="transmembrane region" description="Helical" evidence="7">
    <location>
        <begin position="119"/>
        <end position="141"/>
    </location>
</feature>
<reference evidence="9" key="3">
    <citation type="journal article" date="2021" name="Int. J. Parasitol.">
        <title>Comparative analysis of gene expression between Babesia bovis blood stages and kinetes allowed by improved genome annotation.</title>
        <authorList>
            <person name="Ueti M.W."/>
            <person name="Johnson W.C."/>
            <person name="Kappmeyer L.S."/>
            <person name="Herndon D.R."/>
            <person name="Mousel M.R."/>
            <person name="Reif K.E."/>
            <person name="Taus N.S."/>
            <person name="Ifeonu O.O."/>
            <person name="Silva J.C."/>
            <person name="Suarez C.E."/>
            <person name="Brayton K.A."/>
        </authorList>
    </citation>
    <scope>NUCLEOTIDE SEQUENCE [LARGE SCALE GENOMIC DNA]</scope>
</reference>
<feature type="transmembrane region" description="Helical" evidence="7">
    <location>
        <begin position="223"/>
        <end position="242"/>
    </location>
</feature>
<evidence type="ECO:0000256" key="4">
    <source>
        <dbReference type="ARBA" id="ARBA00022824"/>
    </source>
</evidence>
<evidence type="ECO:0000313" key="8">
    <source>
        <dbReference type="EMBL" id="EDO07524.1"/>
    </source>
</evidence>
<dbReference type="InterPro" id="IPR013657">
    <property type="entry name" value="SCL35B1-4/HUT1"/>
</dbReference>
<dbReference type="FunCoup" id="A7ASK5">
    <property type="interactions" value="381"/>
</dbReference>
<dbReference type="VEuPathDB" id="PiroplasmaDB:BBOV_IV011720"/>
<accession>A7ASK5</accession>
<gene>
    <name evidence="8" type="ORF">BBOV_IV011720</name>
</gene>
<dbReference type="PANTHER" id="PTHR10778:SF10">
    <property type="entry name" value="SOLUTE CARRIER FAMILY 35 MEMBER B1"/>
    <property type="match status" value="1"/>
</dbReference>
<evidence type="ECO:0000256" key="6">
    <source>
        <dbReference type="ARBA" id="ARBA00023136"/>
    </source>
</evidence>
<comment type="caution">
    <text evidence="8">The sequence shown here is derived from an EMBL/GenBank/DDBJ whole genome shotgun (WGS) entry which is preliminary data.</text>
</comment>
<keyword evidence="5 7" id="KW-1133">Transmembrane helix</keyword>
<protein>
    <submittedName>
        <fullName evidence="8">UDP-galactose transporter, putative</fullName>
    </submittedName>
</protein>
<dbReference type="Pfam" id="PF08449">
    <property type="entry name" value="UAA"/>
    <property type="match status" value="1"/>
</dbReference>
<dbReference type="RefSeq" id="XP_001611092.1">
    <property type="nucleotide sequence ID" value="XM_001611042.1"/>
</dbReference>
<evidence type="ECO:0000256" key="5">
    <source>
        <dbReference type="ARBA" id="ARBA00022989"/>
    </source>
</evidence>
<evidence type="ECO:0000256" key="3">
    <source>
        <dbReference type="ARBA" id="ARBA00022692"/>
    </source>
</evidence>
<keyword evidence="3 7" id="KW-0812">Transmembrane</keyword>
<feature type="transmembrane region" description="Helical" evidence="7">
    <location>
        <begin position="322"/>
        <end position="347"/>
    </location>
</feature>
<keyword evidence="4" id="KW-0256">Endoplasmic reticulum</keyword>
<feature type="transmembrane region" description="Helical" evidence="7">
    <location>
        <begin position="285"/>
        <end position="310"/>
    </location>
</feature>
<dbReference type="GO" id="GO:0005789">
    <property type="term" value="C:endoplasmic reticulum membrane"/>
    <property type="evidence" value="ECO:0007669"/>
    <property type="project" value="UniProtKB-SubCell"/>
</dbReference>
<evidence type="ECO:0000256" key="2">
    <source>
        <dbReference type="ARBA" id="ARBA00022448"/>
    </source>
</evidence>
<proteinExistence type="predicted"/>
<dbReference type="PANTHER" id="PTHR10778">
    <property type="entry name" value="SOLUTE CARRIER FAMILY 35 MEMBER B"/>
    <property type="match status" value="1"/>
</dbReference>
<comment type="subcellular location">
    <subcellularLocation>
        <location evidence="1">Endoplasmic reticulum membrane</location>
        <topology evidence="1">Multi-pass membrane protein</topology>
    </subcellularLocation>
</comment>
<dbReference type="Proteomes" id="UP000002173">
    <property type="component" value="Unassembled WGS sequence"/>
</dbReference>
<dbReference type="EMBL" id="AAXT01000002">
    <property type="protein sequence ID" value="EDO07524.1"/>
    <property type="molecule type" value="Genomic_DNA"/>
</dbReference>
<reference evidence="8 9" key="1">
    <citation type="journal article" date="2007" name="PLoS Pathog.">
        <title>Genome sequence of Babesia bovis and comparative analysis of apicomplexan hemoprotozoa.</title>
        <authorList>
            <person name="Brayton K.A."/>
            <person name="Lau A.O.T."/>
            <person name="Herndon D.R."/>
            <person name="Hannick L."/>
            <person name="Kappmeyer L.S."/>
            <person name="Berens S.J."/>
            <person name="Bidwell S.L."/>
            <person name="Brown W.C."/>
            <person name="Crabtree J."/>
            <person name="Fadrosh D."/>
            <person name="Feldblum T."/>
            <person name="Forberger H.A."/>
            <person name="Haas B.J."/>
            <person name="Howell J.M."/>
            <person name="Khouri H."/>
            <person name="Koo H."/>
            <person name="Mann D.J."/>
            <person name="Norimine J."/>
            <person name="Paulsen I.T."/>
            <person name="Radune D."/>
            <person name="Ren Q."/>
            <person name="Smith R.K. Jr."/>
            <person name="Suarez C.E."/>
            <person name="White O."/>
            <person name="Wortman J.R."/>
            <person name="Knowles D.P. Jr."/>
            <person name="McElwain T.F."/>
            <person name="Nene V.M."/>
        </authorList>
    </citation>
    <scope>NUCLEOTIDE SEQUENCE [LARGE SCALE GENOMIC DNA]</scope>
    <source>
        <strain evidence="8">T2Bo</strain>
    </source>
</reference>
<dbReference type="AlphaFoldDB" id="A7ASK5"/>
<dbReference type="GeneID" id="5479326"/>
<evidence type="ECO:0000256" key="7">
    <source>
        <dbReference type="SAM" id="Phobius"/>
    </source>
</evidence>
<name>A7ASK5_BABBO</name>
<evidence type="ECO:0000313" key="9">
    <source>
        <dbReference type="Proteomes" id="UP000002173"/>
    </source>
</evidence>
<keyword evidence="2" id="KW-0813">Transport</keyword>
<dbReference type="InParanoid" id="A7ASK5"/>
<dbReference type="KEGG" id="bbo:BBOV_IV011720"/>
<dbReference type="eggNOG" id="KOG1580">
    <property type="taxonomic scope" value="Eukaryota"/>
</dbReference>
<organism evidence="8 9">
    <name type="scientific">Babesia bovis</name>
    <dbReference type="NCBI Taxonomy" id="5865"/>
    <lineage>
        <taxon>Eukaryota</taxon>
        <taxon>Sar</taxon>
        <taxon>Alveolata</taxon>
        <taxon>Apicomplexa</taxon>
        <taxon>Aconoidasida</taxon>
        <taxon>Piroplasmida</taxon>
        <taxon>Babesiidae</taxon>
        <taxon>Babesia</taxon>
    </lineage>
</organism>
<dbReference type="GO" id="GO:0005459">
    <property type="term" value="F:UDP-galactose transmembrane transporter activity"/>
    <property type="evidence" value="ECO:0007669"/>
    <property type="project" value="TreeGrafter"/>
</dbReference>
<keyword evidence="9" id="KW-1185">Reference proteome</keyword>
<dbReference type="GO" id="GO:0005460">
    <property type="term" value="F:UDP-glucose transmembrane transporter activity"/>
    <property type="evidence" value="ECO:0007669"/>
    <property type="project" value="TreeGrafter"/>
</dbReference>
<keyword evidence="6 7" id="KW-0472">Membrane</keyword>
<dbReference type="OMA" id="CGAIGQV"/>
<sequence>METRSSAVRRIAAEEKIARSLQPTGVAIHDGEDELYISSDSKTSSTSSVSVTNRKRTMKITLEENIEKKEVRRTMLKDAGLAAFLFSMVCVSFIVYQYLQEHLMRVPVLDGKKFDYPVFLTFTCFASNVLTTAVLMGGMQIKHNLDYKKRTDPNEPKKNVFDQLDCKIAMLGALAATSNVCAMVSSLASLKFIGVPTQIVIKSAKMIPILIGGFVIFGKRYPWYDYVAVLIITACIICFNFFKKNIRMEGENTPFGLFMCLFSLFWDGVTGPIEDKMLSLRDIHPFLLLFILNFFGFPIVAATVFIFEGLMPFKILANSPELWGYIMLLSLAASIGQIVIVICLKLYGSLYTTLMTTVRKIASSLISIFRFNHYMTPVQWVSMSGTFATVLIRQIIKYNSKSKHTAKQGHGH</sequence>
<reference evidence="9" key="2">
    <citation type="journal article" date="2020" name="Data Brief">
        <title>Transcriptome dataset of Babesia bovis life stages within vertebrate and invertebrate hosts.</title>
        <authorList>
            <person name="Ueti M.W."/>
            <person name="Johnson W.C."/>
            <person name="Kappmeyer L.S."/>
            <person name="Herndon D.R."/>
            <person name="Mousel M.R."/>
            <person name="Reif K.E."/>
            <person name="Taus N.S."/>
            <person name="Ifeonu O.O."/>
            <person name="Silva J.C."/>
            <person name="Suarez C.E."/>
            <person name="Brayton K.A."/>
        </authorList>
    </citation>
    <scope>NUCLEOTIDE SEQUENCE [LARGE SCALE GENOMIC DNA]</scope>
</reference>
<feature type="transmembrane region" description="Helical" evidence="7">
    <location>
        <begin position="79"/>
        <end position="99"/>
    </location>
</feature>